<evidence type="ECO:0000256" key="1">
    <source>
        <dbReference type="SAM" id="Phobius"/>
    </source>
</evidence>
<dbReference type="EMBL" id="APAU02000407">
    <property type="protein sequence ID" value="EUB54006.1"/>
    <property type="molecule type" value="Genomic_DNA"/>
</dbReference>
<dbReference type="RefSeq" id="XP_024345202.1">
    <property type="nucleotide sequence ID" value="XM_024500384.1"/>
</dbReference>
<keyword evidence="1" id="KW-0472">Membrane</keyword>
<dbReference type="AlphaFoldDB" id="W6U0P6"/>
<evidence type="ECO:0000313" key="2">
    <source>
        <dbReference type="EMBL" id="EUB54006.1"/>
    </source>
</evidence>
<sequence>MRFTLYDFTTSLFVLATSSIFSIITQTALITVSIVSIAASPRATSVASSFPPARRSTSSTSSVSHLNAVIIKLPRKWADSRPEPR</sequence>
<dbReference type="GeneID" id="36346850"/>
<accession>W6U0P6</accession>
<dbReference type="CTD" id="36346850"/>
<protein>
    <submittedName>
        <fullName evidence="2">Uncharacterized protein</fullName>
    </submittedName>
</protein>
<dbReference type="KEGG" id="egl:EGR_11137"/>
<evidence type="ECO:0000313" key="3">
    <source>
        <dbReference type="Proteomes" id="UP000019149"/>
    </source>
</evidence>
<feature type="transmembrane region" description="Helical" evidence="1">
    <location>
        <begin position="12"/>
        <end position="39"/>
    </location>
</feature>
<comment type="caution">
    <text evidence="2">The sequence shown here is derived from an EMBL/GenBank/DDBJ whole genome shotgun (WGS) entry which is preliminary data.</text>
</comment>
<reference evidence="2 3" key="1">
    <citation type="journal article" date="2013" name="Nat. Genet.">
        <title>The genome of the hydatid tapeworm Echinococcus granulosus.</title>
        <authorList>
            <person name="Zheng H."/>
            <person name="Zhang W."/>
            <person name="Zhang L."/>
            <person name="Zhang Z."/>
            <person name="Li J."/>
            <person name="Lu G."/>
            <person name="Zhu Y."/>
            <person name="Wang Y."/>
            <person name="Huang Y."/>
            <person name="Liu J."/>
            <person name="Kang H."/>
            <person name="Chen J."/>
            <person name="Wang L."/>
            <person name="Chen A."/>
            <person name="Yu S."/>
            <person name="Gao Z."/>
            <person name="Jin L."/>
            <person name="Gu W."/>
            <person name="Wang Z."/>
            <person name="Zhao L."/>
            <person name="Shi B."/>
            <person name="Wen H."/>
            <person name="Lin R."/>
            <person name="Jones M.K."/>
            <person name="Brejova B."/>
            <person name="Vinar T."/>
            <person name="Zhao G."/>
            <person name="McManus D.P."/>
            <person name="Chen Z."/>
            <person name="Zhou Y."/>
            <person name="Wang S."/>
        </authorList>
    </citation>
    <scope>NUCLEOTIDE SEQUENCE [LARGE SCALE GENOMIC DNA]</scope>
</reference>
<keyword evidence="1" id="KW-1133">Transmembrane helix</keyword>
<name>W6U0P6_ECHGR</name>
<keyword evidence="1" id="KW-0812">Transmembrane</keyword>
<organism evidence="2 3">
    <name type="scientific">Echinococcus granulosus</name>
    <name type="common">Hydatid tapeworm</name>
    <dbReference type="NCBI Taxonomy" id="6210"/>
    <lineage>
        <taxon>Eukaryota</taxon>
        <taxon>Metazoa</taxon>
        <taxon>Spiralia</taxon>
        <taxon>Lophotrochozoa</taxon>
        <taxon>Platyhelminthes</taxon>
        <taxon>Cestoda</taxon>
        <taxon>Eucestoda</taxon>
        <taxon>Cyclophyllidea</taxon>
        <taxon>Taeniidae</taxon>
        <taxon>Echinococcus</taxon>
        <taxon>Echinococcus granulosus group</taxon>
    </lineage>
</organism>
<dbReference type="Proteomes" id="UP000019149">
    <property type="component" value="Unassembled WGS sequence"/>
</dbReference>
<keyword evidence="3" id="KW-1185">Reference proteome</keyword>
<proteinExistence type="predicted"/>
<gene>
    <name evidence="2" type="ORF">EGR_11137</name>
</gene>